<proteinExistence type="inferred from homology"/>
<gene>
    <name evidence="5" type="ORF">R3P38DRAFT_3492863</name>
</gene>
<dbReference type="GO" id="GO:0044550">
    <property type="term" value="P:secondary metabolite biosynthetic process"/>
    <property type="evidence" value="ECO:0007669"/>
    <property type="project" value="UniProtKB-ARBA"/>
</dbReference>
<dbReference type="PANTHER" id="PTHR43747:SF5">
    <property type="entry name" value="FAD-BINDING DOMAIN-CONTAINING PROTEIN"/>
    <property type="match status" value="1"/>
</dbReference>
<dbReference type="AlphaFoldDB" id="A0AAW0EES5"/>
<dbReference type="InterPro" id="IPR006905">
    <property type="entry name" value="Flavin_halogenase"/>
</dbReference>
<evidence type="ECO:0000256" key="3">
    <source>
        <dbReference type="ARBA" id="ARBA00023033"/>
    </source>
</evidence>
<reference evidence="5 6" key="1">
    <citation type="journal article" date="2024" name="J Genomics">
        <title>Draft genome sequencing and assembly of Favolaschia claudopus CIRM-BRFM 2984 isolated from oak limbs.</title>
        <authorList>
            <person name="Navarro D."/>
            <person name="Drula E."/>
            <person name="Chaduli D."/>
            <person name="Cazenave R."/>
            <person name="Ahrendt S."/>
            <person name="Wang J."/>
            <person name="Lipzen A."/>
            <person name="Daum C."/>
            <person name="Barry K."/>
            <person name="Grigoriev I.V."/>
            <person name="Favel A."/>
            <person name="Rosso M.N."/>
            <person name="Martin F."/>
        </authorList>
    </citation>
    <scope>NUCLEOTIDE SEQUENCE [LARGE SCALE GENOMIC DNA]</scope>
    <source>
        <strain evidence="5 6">CIRM-BRFM 2984</strain>
    </source>
</reference>
<comment type="catalytic activity">
    <reaction evidence="4">
        <text>melleolide F + FADH2 + chloride + O2 = 6'-chloromelleolide F + FAD + 2 H2O + H(+)</text>
        <dbReference type="Rhea" id="RHEA:67160"/>
        <dbReference type="ChEBI" id="CHEBI:15377"/>
        <dbReference type="ChEBI" id="CHEBI:15378"/>
        <dbReference type="ChEBI" id="CHEBI:15379"/>
        <dbReference type="ChEBI" id="CHEBI:17996"/>
        <dbReference type="ChEBI" id="CHEBI:57692"/>
        <dbReference type="ChEBI" id="CHEBI:58307"/>
        <dbReference type="ChEBI" id="CHEBI:167712"/>
        <dbReference type="ChEBI" id="CHEBI:167713"/>
    </reaction>
    <physiologicalReaction direction="left-to-right" evidence="4">
        <dbReference type="Rhea" id="RHEA:67161"/>
    </physiologicalReaction>
</comment>
<evidence type="ECO:0000313" key="5">
    <source>
        <dbReference type="EMBL" id="KAK7062486.1"/>
    </source>
</evidence>
<comment type="caution">
    <text evidence="5">The sequence shown here is derived from an EMBL/GenBank/DDBJ whole genome shotgun (WGS) entry which is preliminary data.</text>
</comment>
<comment type="similarity">
    <text evidence="1">Belongs to the flavin-dependent halogenase family.</text>
</comment>
<dbReference type="GO" id="GO:0004497">
    <property type="term" value="F:monooxygenase activity"/>
    <property type="evidence" value="ECO:0007669"/>
    <property type="project" value="UniProtKB-KW"/>
</dbReference>
<accession>A0AAW0EES5</accession>
<dbReference type="GO" id="GO:0140907">
    <property type="term" value="F:flavin-dependent halogenase activity"/>
    <property type="evidence" value="ECO:0007669"/>
    <property type="project" value="UniProtKB-ARBA"/>
</dbReference>
<keyword evidence="3" id="KW-0503">Monooxygenase</keyword>
<keyword evidence="6" id="KW-1185">Reference proteome</keyword>
<evidence type="ECO:0000256" key="2">
    <source>
        <dbReference type="ARBA" id="ARBA00023002"/>
    </source>
</evidence>
<dbReference type="Proteomes" id="UP001362999">
    <property type="component" value="Unassembled WGS sequence"/>
</dbReference>
<sequence>MSALSPDKSTAKPPPSTQILVIGGGPAGSYAATALAREGFKVHLLEKDMFPRYHIGESLLPSSRSFLSFIGAEERVENHGFTPKVGAALKLNQHKREGYADFDVSAWNVVRSEFDDLLLKYASSCGVAIHEGIAVQKIIFSAEDPSKPISAEWLSREGASGRIDFEWLVDASGRNGVMSTRYLKNRRFNQVLRNRAMWGYWTGAGTYAKGTSRENAPWLEALTDESGWAWFIPLHNGTASVGIVMSEDAYLRKKNALLAHNSGEEYYLSQLQLTPGIIDLLGDGKFLGEVKTAGDYSYSALQYGGTNYRIVGDAGDPLFSSGVHLAFSSALCAASTISASIRGDCTEAEAISFHDMKTSTSYTRFLLAILGVYKQIKAQESSVLSDVNEDNFDRAFQFLRPVILGAADTDASVTEEMLQTTIDFFSHVVGVTHPEMHTAVAQRIDLKFMAPNGPILPHKVVADAAGQDKEANQVLWQINSKKGLDVLYDWEKDFRKEKLNGFSIRLIRGQLGLCSGDI</sequence>
<dbReference type="SUPFAM" id="SSF51905">
    <property type="entry name" value="FAD/NAD(P)-binding domain"/>
    <property type="match status" value="1"/>
</dbReference>
<name>A0AAW0EES5_9AGAR</name>
<evidence type="ECO:0000256" key="1">
    <source>
        <dbReference type="ARBA" id="ARBA00005706"/>
    </source>
</evidence>
<dbReference type="InterPro" id="IPR050816">
    <property type="entry name" value="Flavin-dep_Halogenase_NPB"/>
</dbReference>
<evidence type="ECO:0000313" key="6">
    <source>
        <dbReference type="Proteomes" id="UP001362999"/>
    </source>
</evidence>
<dbReference type="PRINTS" id="PR00420">
    <property type="entry name" value="RNGMNOXGNASE"/>
</dbReference>
<dbReference type="Pfam" id="PF04820">
    <property type="entry name" value="Trp_halogenase"/>
    <property type="match status" value="2"/>
</dbReference>
<dbReference type="PANTHER" id="PTHR43747">
    <property type="entry name" value="FAD-BINDING PROTEIN"/>
    <property type="match status" value="1"/>
</dbReference>
<dbReference type="InterPro" id="IPR036188">
    <property type="entry name" value="FAD/NAD-bd_sf"/>
</dbReference>
<dbReference type="EMBL" id="JAWWNJ010000002">
    <property type="protein sequence ID" value="KAK7062486.1"/>
    <property type="molecule type" value="Genomic_DNA"/>
</dbReference>
<protein>
    <submittedName>
        <fullName evidence="5">Halogenase</fullName>
    </submittedName>
</protein>
<dbReference type="Gene3D" id="3.50.50.60">
    <property type="entry name" value="FAD/NAD(P)-binding domain"/>
    <property type="match status" value="1"/>
</dbReference>
<keyword evidence="2" id="KW-0560">Oxidoreductase</keyword>
<evidence type="ECO:0000256" key="4">
    <source>
        <dbReference type="ARBA" id="ARBA00049364"/>
    </source>
</evidence>
<organism evidence="5 6">
    <name type="scientific">Favolaschia claudopus</name>
    <dbReference type="NCBI Taxonomy" id="2862362"/>
    <lineage>
        <taxon>Eukaryota</taxon>
        <taxon>Fungi</taxon>
        <taxon>Dikarya</taxon>
        <taxon>Basidiomycota</taxon>
        <taxon>Agaricomycotina</taxon>
        <taxon>Agaricomycetes</taxon>
        <taxon>Agaricomycetidae</taxon>
        <taxon>Agaricales</taxon>
        <taxon>Marasmiineae</taxon>
        <taxon>Mycenaceae</taxon>
        <taxon>Favolaschia</taxon>
    </lineage>
</organism>